<feature type="repeat" description="Solcar" evidence="8">
    <location>
        <begin position="66"/>
        <end position="146"/>
    </location>
</feature>
<gene>
    <name evidence="12" type="ORF">PECAL_1P02590</name>
</gene>
<sequence>MAPSRRAAMRLSAVLLVCCTSAASRARRGTLQLRVRGGHVKAQPPRLKTIRGGTADPIPTPVPKETPIADAALAGTLAAAAGTVALHPIDTIKTVQQTGLSLGPACSKIWQRGQLGAFYDGVTPYVLGDGLSSAVKFAVYEKLKQTASKKLPEDYIPLARFACAAVAFLCCSVILVPGELLKIRIQNGMYPNIVAGSLQMIRDEGLRGCFTGYRATLFRDVPYTMGELGLYDLLKGFVRRLRRRTTSSSGDELLAAALTGAVVGFATNPLDVVKTRIMTGGGAGPVAVFRNTIAAEGWGSLLNGAGARVFWLAPFTVIYFGVYEWLKRALVRSRAAKA</sequence>
<accession>A0A8J2S335</accession>
<protein>
    <recommendedName>
        <fullName evidence="14">Mitochondrial carrier protein</fullName>
    </recommendedName>
</protein>
<keyword evidence="13" id="KW-1185">Reference proteome</keyword>
<feature type="chain" id="PRO_5035275259" description="Mitochondrial carrier protein" evidence="11">
    <location>
        <begin position="27"/>
        <end position="338"/>
    </location>
</feature>
<proteinExistence type="inferred from homology"/>
<dbReference type="GO" id="GO:0016020">
    <property type="term" value="C:membrane"/>
    <property type="evidence" value="ECO:0007669"/>
    <property type="project" value="UniProtKB-SubCell"/>
</dbReference>
<feature type="transmembrane region" description="Helical" evidence="10">
    <location>
        <begin position="155"/>
        <end position="176"/>
    </location>
</feature>
<evidence type="ECO:0000256" key="7">
    <source>
        <dbReference type="ARBA" id="ARBA00023136"/>
    </source>
</evidence>
<feature type="repeat" description="Solcar" evidence="8">
    <location>
        <begin position="155"/>
        <end position="237"/>
    </location>
</feature>
<evidence type="ECO:0000256" key="9">
    <source>
        <dbReference type="RuleBase" id="RU000488"/>
    </source>
</evidence>
<organism evidence="12 13">
    <name type="scientific">Pelagomonas calceolata</name>
    <dbReference type="NCBI Taxonomy" id="35677"/>
    <lineage>
        <taxon>Eukaryota</taxon>
        <taxon>Sar</taxon>
        <taxon>Stramenopiles</taxon>
        <taxon>Ochrophyta</taxon>
        <taxon>Pelagophyceae</taxon>
        <taxon>Pelagomonadales</taxon>
        <taxon>Pelagomonadaceae</taxon>
        <taxon>Pelagomonas</taxon>
    </lineage>
</organism>
<comment type="subcellular location">
    <subcellularLocation>
        <location evidence="1">Membrane</location>
        <topology evidence="1">Multi-pass membrane protein</topology>
    </subcellularLocation>
</comment>
<comment type="caution">
    <text evidence="12">The sequence shown here is derived from an EMBL/GenBank/DDBJ whole genome shotgun (WGS) entry which is preliminary data.</text>
</comment>
<dbReference type="Pfam" id="PF00153">
    <property type="entry name" value="Mito_carr"/>
    <property type="match status" value="3"/>
</dbReference>
<evidence type="ECO:0000256" key="4">
    <source>
        <dbReference type="ARBA" id="ARBA00022692"/>
    </source>
</evidence>
<dbReference type="AlphaFoldDB" id="A0A8J2S335"/>
<keyword evidence="6 10" id="KW-1133">Transmembrane helix</keyword>
<dbReference type="PANTHER" id="PTHR45667">
    <property type="entry name" value="S-ADENOSYLMETHIONINE MITOCHONDRIAL CARRIER PROTEIN"/>
    <property type="match status" value="1"/>
</dbReference>
<name>A0A8J2S335_9STRA</name>
<evidence type="ECO:0000313" key="13">
    <source>
        <dbReference type="Proteomes" id="UP000789595"/>
    </source>
</evidence>
<evidence type="ECO:0000313" key="12">
    <source>
        <dbReference type="EMBL" id="CAH0363918.1"/>
    </source>
</evidence>
<dbReference type="SUPFAM" id="SSF103506">
    <property type="entry name" value="Mitochondrial carrier"/>
    <property type="match status" value="1"/>
</dbReference>
<evidence type="ECO:0008006" key="14">
    <source>
        <dbReference type="Google" id="ProtNLM"/>
    </source>
</evidence>
<evidence type="ECO:0000256" key="11">
    <source>
        <dbReference type="SAM" id="SignalP"/>
    </source>
</evidence>
<feature type="repeat" description="Solcar" evidence="8">
    <location>
        <begin position="247"/>
        <end position="329"/>
    </location>
</feature>
<evidence type="ECO:0000256" key="8">
    <source>
        <dbReference type="PROSITE-ProRule" id="PRU00282"/>
    </source>
</evidence>
<evidence type="ECO:0000256" key="10">
    <source>
        <dbReference type="SAM" id="Phobius"/>
    </source>
</evidence>
<reference evidence="12" key="1">
    <citation type="submission" date="2021-11" db="EMBL/GenBank/DDBJ databases">
        <authorList>
            <consortium name="Genoscope - CEA"/>
            <person name="William W."/>
        </authorList>
    </citation>
    <scope>NUCLEOTIDE SEQUENCE</scope>
</reference>
<evidence type="ECO:0000256" key="1">
    <source>
        <dbReference type="ARBA" id="ARBA00004141"/>
    </source>
</evidence>
<dbReference type="PROSITE" id="PS50920">
    <property type="entry name" value="SOLCAR"/>
    <property type="match status" value="3"/>
</dbReference>
<comment type="similarity">
    <text evidence="2 9">Belongs to the mitochondrial carrier (TC 2.A.29) family.</text>
</comment>
<keyword evidence="11" id="KW-0732">Signal</keyword>
<evidence type="ECO:0000256" key="3">
    <source>
        <dbReference type="ARBA" id="ARBA00022448"/>
    </source>
</evidence>
<keyword evidence="5" id="KW-0677">Repeat</keyword>
<evidence type="ECO:0000256" key="2">
    <source>
        <dbReference type="ARBA" id="ARBA00006375"/>
    </source>
</evidence>
<feature type="transmembrane region" description="Helical" evidence="10">
    <location>
        <begin position="309"/>
        <end position="326"/>
    </location>
</feature>
<dbReference type="Gene3D" id="1.50.40.10">
    <property type="entry name" value="Mitochondrial carrier domain"/>
    <property type="match status" value="2"/>
</dbReference>
<dbReference type="InterPro" id="IPR023395">
    <property type="entry name" value="MCP_dom_sf"/>
</dbReference>
<keyword evidence="3 9" id="KW-0813">Transport</keyword>
<keyword evidence="7 8" id="KW-0472">Membrane</keyword>
<evidence type="ECO:0000256" key="6">
    <source>
        <dbReference type="ARBA" id="ARBA00022989"/>
    </source>
</evidence>
<dbReference type="EMBL" id="CAKKNE010000001">
    <property type="protein sequence ID" value="CAH0363918.1"/>
    <property type="molecule type" value="Genomic_DNA"/>
</dbReference>
<evidence type="ECO:0000256" key="5">
    <source>
        <dbReference type="ARBA" id="ARBA00022737"/>
    </source>
</evidence>
<dbReference type="OrthoDB" id="448427at2759"/>
<dbReference type="InterPro" id="IPR018108">
    <property type="entry name" value="MCP_transmembrane"/>
</dbReference>
<feature type="signal peptide" evidence="11">
    <location>
        <begin position="1"/>
        <end position="26"/>
    </location>
</feature>
<keyword evidence="4 8" id="KW-0812">Transmembrane</keyword>
<dbReference type="Proteomes" id="UP000789595">
    <property type="component" value="Unassembled WGS sequence"/>
</dbReference>